<feature type="coiled-coil region" evidence="1">
    <location>
        <begin position="237"/>
        <end position="264"/>
    </location>
</feature>
<gene>
    <name evidence="2" type="ORF">BTU61_00125</name>
    <name evidence="3" type="ORF">J4854_05495</name>
</gene>
<dbReference type="Proteomes" id="UP000676511">
    <property type="component" value="Chromosome"/>
</dbReference>
<sequence>MDKQKLISFFCDLTGMDLDKLLEGLGIDEILELQKIQNAVNDFEKYILERHGENPSYEGIAKFWEENQVSEELIKIQYNWNSKYKDYEEFKTYLKKLYDDKEDIDKDLSISLMDELYQQLIKTIQETSQFSQADIATLLTINSLTHSQIDSFGNNIDELTHQNDNVKINNCERIKQSAKSLNIEIDVKKDVPEITNRNEIQQLIVKYITDDLEDIPIHVQYKELVQLESKLTESERSKLTDEEMISLNRKVKELKTECETVERCIKLYLDSRLEYSCFKINSIDEFERFVRNVTLLSKHQNTVKEGKRYICLPVDVNGEDGSQFWFSIEKRTEEFLKENFNEQMLQLQQGFSAQGVELYVREICKYEKINILSNFIFFIDEKILKEGQDRIKGQDDKYFRLCNYVISPS</sequence>
<protein>
    <submittedName>
        <fullName evidence="2">Uncharacterized protein</fullName>
    </submittedName>
</protein>
<proteinExistence type="predicted"/>
<dbReference type="EMBL" id="MRXX01000001">
    <property type="protein sequence ID" value="MBK4778622.1"/>
    <property type="molecule type" value="Genomic_DNA"/>
</dbReference>
<accession>A0A9X1BBQ3</accession>
<evidence type="ECO:0000313" key="2">
    <source>
        <dbReference type="EMBL" id="MBK4778622.1"/>
    </source>
</evidence>
<reference evidence="3 4" key="2">
    <citation type="submission" date="2021-03" db="EMBL/GenBank/DDBJ databases">
        <title>Human Oral Microbial Genomes.</title>
        <authorList>
            <person name="Johnston C.D."/>
            <person name="Chen T."/>
            <person name="Dewhirst F.E."/>
        </authorList>
    </citation>
    <scope>NUCLEOTIDE SEQUENCE [LARGE SCALE GENOMIC DNA]</scope>
    <source>
        <strain evidence="3 4">CCUG 66490</strain>
    </source>
</reference>
<dbReference type="RefSeq" id="WP_200771807.1">
    <property type="nucleotide sequence ID" value="NZ_CP072329.1"/>
</dbReference>
<evidence type="ECO:0000313" key="4">
    <source>
        <dbReference type="Proteomes" id="UP000676511"/>
    </source>
</evidence>
<evidence type="ECO:0000256" key="1">
    <source>
        <dbReference type="SAM" id="Coils"/>
    </source>
</evidence>
<keyword evidence="1" id="KW-0175">Coiled coil</keyword>
<keyword evidence="4" id="KW-1185">Reference proteome</keyword>
<dbReference type="Proteomes" id="UP001138780">
    <property type="component" value="Unassembled WGS sequence"/>
</dbReference>
<dbReference type="EMBL" id="CP072329">
    <property type="protein sequence ID" value="QUB39893.1"/>
    <property type="molecule type" value="Genomic_DNA"/>
</dbReference>
<evidence type="ECO:0000313" key="3">
    <source>
        <dbReference type="EMBL" id="QUB39893.1"/>
    </source>
</evidence>
<name>A0A9X1BBQ3_9STRE</name>
<organism evidence="2 5">
    <name type="scientific">Streptococcus lactarius</name>
    <dbReference type="NCBI Taxonomy" id="684066"/>
    <lineage>
        <taxon>Bacteria</taxon>
        <taxon>Bacillati</taxon>
        <taxon>Bacillota</taxon>
        <taxon>Bacilli</taxon>
        <taxon>Lactobacillales</taxon>
        <taxon>Streptococcaceae</taxon>
        <taxon>Streptococcus</taxon>
    </lineage>
</organism>
<dbReference type="AlphaFoldDB" id="A0A9X1BBQ3"/>
<evidence type="ECO:0000313" key="5">
    <source>
        <dbReference type="Proteomes" id="UP001138780"/>
    </source>
</evidence>
<reference evidence="2" key="1">
    <citation type="submission" date="2016-12" db="EMBL/GenBank/DDBJ databases">
        <title>Draft genome of Streptococcus lactarius CCUG 66490T type strain.</title>
        <authorList>
            <person name="Salva-Serra F."/>
            <person name="Engstrom-Jakobsson H."/>
            <person name="Thorell K."/>
            <person name="Gomila M."/>
            <person name="Gonzales-Siles L."/>
            <person name="Busquets A."/>
            <person name="Jaen-Luchoro D."/>
            <person name="Karlsson R."/>
            <person name="Kristiansson E."/>
            <person name="Moore E."/>
        </authorList>
    </citation>
    <scope>NUCLEOTIDE SEQUENCE</scope>
    <source>
        <strain evidence="2">CCUG 66490</strain>
    </source>
</reference>